<dbReference type="PANTHER" id="PTHR33398:SF1">
    <property type="entry name" value="SMALL RIBOSOMAL SUBUNIT PROTEIN BS20C"/>
    <property type="match status" value="1"/>
</dbReference>
<feature type="compositionally biased region" description="Basic residues" evidence="8">
    <location>
        <begin position="72"/>
        <end position="81"/>
    </location>
</feature>
<gene>
    <name evidence="7 9" type="primary">rpsT</name>
    <name evidence="9" type="ORF">LSG31_13280</name>
</gene>
<evidence type="ECO:0000256" key="1">
    <source>
        <dbReference type="ARBA" id="ARBA00007634"/>
    </source>
</evidence>
<evidence type="ECO:0000256" key="4">
    <source>
        <dbReference type="ARBA" id="ARBA00022980"/>
    </source>
</evidence>
<dbReference type="RefSeq" id="WP_347435587.1">
    <property type="nucleotide sequence ID" value="NZ_CP089291.1"/>
</dbReference>
<accession>A0ABY4CHN5</accession>
<evidence type="ECO:0000313" key="10">
    <source>
        <dbReference type="Proteomes" id="UP000830167"/>
    </source>
</evidence>
<dbReference type="GO" id="GO:0005840">
    <property type="term" value="C:ribosome"/>
    <property type="evidence" value="ECO:0007669"/>
    <property type="project" value="UniProtKB-KW"/>
</dbReference>
<keyword evidence="10" id="KW-1185">Reference proteome</keyword>
<dbReference type="Pfam" id="PF01649">
    <property type="entry name" value="Ribosomal_S20p"/>
    <property type="match status" value="1"/>
</dbReference>
<dbReference type="HAMAP" id="MF_00500">
    <property type="entry name" value="Ribosomal_bS20"/>
    <property type="match status" value="1"/>
</dbReference>
<dbReference type="Gene3D" id="1.20.58.110">
    <property type="entry name" value="Ribosomal protein S20"/>
    <property type="match status" value="1"/>
</dbReference>
<evidence type="ECO:0000256" key="7">
    <source>
        <dbReference type="HAMAP-Rule" id="MF_00500"/>
    </source>
</evidence>
<keyword evidence="2 7" id="KW-0699">rRNA-binding</keyword>
<name>A0ABY4CHN5_9BACL</name>
<dbReference type="EMBL" id="CP089291">
    <property type="protein sequence ID" value="UOF88906.1"/>
    <property type="molecule type" value="Genomic_DNA"/>
</dbReference>
<evidence type="ECO:0000256" key="8">
    <source>
        <dbReference type="SAM" id="MobiDB-lite"/>
    </source>
</evidence>
<dbReference type="NCBIfam" id="TIGR00029">
    <property type="entry name" value="S20"/>
    <property type="match status" value="1"/>
</dbReference>
<protein>
    <recommendedName>
        <fullName evidence="6 7">Small ribosomal subunit protein bS20</fullName>
    </recommendedName>
</protein>
<keyword evidence="3 7" id="KW-0694">RNA-binding</keyword>
<dbReference type="InterPro" id="IPR036510">
    <property type="entry name" value="Ribosomal_bS20_sf"/>
</dbReference>
<dbReference type="InterPro" id="IPR002583">
    <property type="entry name" value="Ribosomal_bS20"/>
</dbReference>
<proteinExistence type="inferred from homology"/>
<evidence type="ECO:0000256" key="6">
    <source>
        <dbReference type="ARBA" id="ARBA00035136"/>
    </source>
</evidence>
<evidence type="ECO:0000256" key="5">
    <source>
        <dbReference type="ARBA" id="ARBA00023274"/>
    </source>
</evidence>
<evidence type="ECO:0000313" key="9">
    <source>
        <dbReference type="EMBL" id="UOF88906.1"/>
    </source>
</evidence>
<comment type="similarity">
    <text evidence="1 7">Belongs to the bacterial ribosomal protein bS20 family.</text>
</comment>
<reference evidence="9" key="1">
    <citation type="submission" date="2021-12" db="EMBL/GenBank/DDBJ databases">
        <title>Alicyclobacillaceae gen. nov., sp. nov., isolated from chalcocite enrichment system.</title>
        <authorList>
            <person name="Jiang Z."/>
        </authorList>
    </citation>
    <scope>NUCLEOTIDE SEQUENCE</scope>
    <source>
        <strain evidence="9">MYW30-H2</strain>
    </source>
</reference>
<dbReference type="Proteomes" id="UP000830167">
    <property type="component" value="Chromosome"/>
</dbReference>
<evidence type="ECO:0000256" key="3">
    <source>
        <dbReference type="ARBA" id="ARBA00022884"/>
    </source>
</evidence>
<sequence>MPNIKSAEKRVRISETRRLRNASAKSALRTSIKKFEAAVTANDVELAQATLKSALRTIDKAVSKGILHRNAAARKKSRMTKKFNQATVVSA</sequence>
<dbReference type="PANTHER" id="PTHR33398">
    <property type="entry name" value="30S RIBOSOMAL PROTEIN S20"/>
    <property type="match status" value="1"/>
</dbReference>
<keyword evidence="4 7" id="KW-0689">Ribosomal protein</keyword>
<comment type="function">
    <text evidence="7">Binds directly to 16S ribosomal RNA.</text>
</comment>
<evidence type="ECO:0000256" key="2">
    <source>
        <dbReference type="ARBA" id="ARBA00022730"/>
    </source>
</evidence>
<feature type="compositionally biased region" description="Polar residues" evidence="8">
    <location>
        <begin position="82"/>
        <end position="91"/>
    </location>
</feature>
<feature type="region of interest" description="Disordered" evidence="8">
    <location>
        <begin position="72"/>
        <end position="91"/>
    </location>
</feature>
<organism evidence="9 10">
    <name type="scientific">Fodinisporobacter ferrooxydans</name>
    <dbReference type="NCBI Taxonomy" id="2901836"/>
    <lineage>
        <taxon>Bacteria</taxon>
        <taxon>Bacillati</taxon>
        <taxon>Bacillota</taxon>
        <taxon>Bacilli</taxon>
        <taxon>Bacillales</taxon>
        <taxon>Alicyclobacillaceae</taxon>
        <taxon>Fodinisporobacter</taxon>
    </lineage>
</organism>
<dbReference type="SUPFAM" id="SSF46992">
    <property type="entry name" value="Ribosomal protein S20"/>
    <property type="match status" value="1"/>
</dbReference>
<keyword evidence="5 7" id="KW-0687">Ribonucleoprotein</keyword>